<dbReference type="Proteomes" id="UP000813463">
    <property type="component" value="Chromosome 1"/>
</dbReference>
<evidence type="ECO:0000313" key="4">
    <source>
        <dbReference type="RefSeq" id="XP_021849920.1"/>
    </source>
</evidence>
<evidence type="ECO:0000256" key="1">
    <source>
        <dbReference type="SAM" id="MobiDB-lite"/>
    </source>
</evidence>
<proteinExistence type="predicted"/>
<dbReference type="PANTHER" id="PTHR47286:SF2">
    <property type="entry name" value="F3I6.9 PROTEIN"/>
    <property type="match status" value="1"/>
</dbReference>
<feature type="region of interest" description="Disordered" evidence="1">
    <location>
        <begin position="90"/>
        <end position="112"/>
    </location>
</feature>
<evidence type="ECO:0000313" key="5">
    <source>
        <dbReference type="RefSeq" id="XP_056682445.1"/>
    </source>
</evidence>
<dbReference type="PANTHER" id="PTHR47286">
    <property type="entry name" value="F3I6.9 PROTEIN"/>
    <property type="match status" value="1"/>
</dbReference>
<accession>A0A9R0IJY0</accession>
<feature type="compositionally biased region" description="Basic and acidic residues" evidence="1">
    <location>
        <begin position="653"/>
        <end position="672"/>
    </location>
</feature>
<feature type="region of interest" description="Disordered" evidence="1">
    <location>
        <begin position="415"/>
        <end position="491"/>
    </location>
</feature>
<evidence type="ECO:0000313" key="3">
    <source>
        <dbReference type="RefSeq" id="XP_021849919.1"/>
    </source>
</evidence>
<gene>
    <name evidence="3 4 5" type="primary">LOC110789536</name>
</gene>
<dbReference type="KEGG" id="soe:110789536"/>
<reference evidence="2" key="1">
    <citation type="journal article" date="2021" name="Nat. Commun.">
        <title>Genomic analyses provide insights into spinach domestication and the genetic basis of agronomic traits.</title>
        <authorList>
            <person name="Cai X."/>
            <person name="Sun X."/>
            <person name="Xu C."/>
            <person name="Sun H."/>
            <person name="Wang X."/>
            <person name="Ge C."/>
            <person name="Zhang Z."/>
            <person name="Wang Q."/>
            <person name="Fei Z."/>
            <person name="Jiao C."/>
            <person name="Wang Q."/>
        </authorList>
    </citation>
    <scope>NUCLEOTIDE SEQUENCE [LARGE SCALE GENOMIC DNA]</scope>
    <source>
        <strain evidence="2">cv. Varoflay</strain>
    </source>
</reference>
<organism evidence="2 4">
    <name type="scientific">Spinacia oleracea</name>
    <name type="common">Spinach</name>
    <dbReference type="NCBI Taxonomy" id="3562"/>
    <lineage>
        <taxon>Eukaryota</taxon>
        <taxon>Viridiplantae</taxon>
        <taxon>Streptophyta</taxon>
        <taxon>Embryophyta</taxon>
        <taxon>Tracheophyta</taxon>
        <taxon>Spermatophyta</taxon>
        <taxon>Magnoliopsida</taxon>
        <taxon>eudicotyledons</taxon>
        <taxon>Gunneridae</taxon>
        <taxon>Pentapetalae</taxon>
        <taxon>Caryophyllales</taxon>
        <taxon>Chenopodiaceae</taxon>
        <taxon>Chenopodioideae</taxon>
        <taxon>Anserineae</taxon>
        <taxon>Spinacia</taxon>
    </lineage>
</organism>
<dbReference type="OrthoDB" id="621651at2759"/>
<sequence length="723" mass="80185">MGESLVEAPKVDNKMGESFTHVPCLQESVSFGRFEHDSLCWERWSAFPTNKYLEEVEKCSTPGSVAQKKAYFEAHYKRIAARKAELLDQEMKREEGESVDSEDQGSMCNTSEEEFDVDGTQVLNEVGEFSGEMSDKHIDILGHNADIMIEEEDGVSDLTTEVEVTEHIDELSDDFDVIDEVVDLTVEVREHVDQLAEENKDIQPVYVEELNSAADLITENKDIQPVYVEELNNGADLIKENKDIQPVYVEELNNGTDLIKENKDIQPEHFDEAGVAEEKMNIQLEHIDESNSTTDIREENKSIQPEHFDVPGEKMDILPEHIDGSNSGTDVSEENQDIQPHLEDGDEDLHLNMEIPHVEKPDKPVLVKEDTASARVWQDKEVLPQEKVEERKKVQKETKNPIKLVDPVKIKKTTLAKRTVDTPNSKKKPASTIAKKPAASMAKSPIISTPKSLKPELTKTVKSTSRPSTRKESGNTPLTSKKTTKPENKRVLPTSLHMSLSFGPANSEPVNSAAVNSDPASLTAMRKSSIMESMGDKDIVKRAFKAFQNVNQLSPTSLVKPTTTNEPTNKRIEVKGTAPDALQKRKEGISRAGKVTNPITGLQGTKKLSQSPGLKKNIGVDQRNGKAIPASFGSRNGKYVPASFGSRSLDQGRLQREVPKKLEPKTNTKDSVKTQLQSKLKAEKAADSGKPTRSINSKPNLSSSCNQGHGFLRGSVRKVEAKI</sequence>
<dbReference type="RefSeq" id="XP_021849919.1">
    <property type="nucleotide sequence ID" value="XM_021994227.1"/>
</dbReference>
<dbReference type="RefSeq" id="XP_056682445.1">
    <property type="nucleotide sequence ID" value="XM_056826467.1"/>
</dbReference>
<dbReference type="AlphaFoldDB" id="A0A9R0IJY0"/>
<feature type="compositionally biased region" description="Polar residues" evidence="1">
    <location>
        <begin position="597"/>
        <end position="612"/>
    </location>
</feature>
<name>A0A9R0IJY0_SPIOL</name>
<feature type="compositionally biased region" description="Polar residues" evidence="1">
    <location>
        <begin position="691"/>
        <end position="707"/>
    </location>
</feature>
<reference evidence="3 4" key="2">
    <citation type="submission" date="2025-04" db="UniProtKB">
        <authorList>
            <consortium name="RefSeq"/>
        </authorList>
    </citation>
    <scope>IDENTIFICATION</scope>
    <source>
        <tissue evidence="5">Leaf</tissue>
    </source>
</reference>
<protein>
    <submittedName>
        <fullName evidence="5">Sister chromatid cohesion protein PDS5 homolog C</fullName>
    </submittedName>
    <submittedName>
        <fullName evidence="3 4">Uncharacterized protein LOC110789536</fullName>
    </submittedName>
</protein>
<evidence type="ECO:0000313" key="2">
    <source>
        <dbReference type="Proteomes" id="UP000813463"/>
    </source>
</evidence>
<keyword evidence="2" id="KW-1185">Reference proteome</keyword>
<dbReference type="RefSeq" id="XP_021849920.1">
    <property type="nucleotide sequence ID" value="XM_021994228.1"/>
</dbReference>
<feature type="compositionally biased region" description="Low complexity" evidence="1">
    <location>
        <begin position="434"/>
        <end position="445"/>
    </location>
</feature>
<feature type="region of interest" description="Disordered" evidence="1">
    <location>
        <begin position="557"/>
        <end position="723"/>
    </location>
</feature>
<dbReference type="GeneID" id="110789536"/>
<feature type="compositionally biased region" description="Polar residues" evidence="1">
    <location>
        <begin position="557"/>
        <end position="567"/>
    </location>
</feature>